<comment type="caution">
    <text evidence="12">The sequence shown here is derived from an EMBL/GenBank/DDBJ whole genome shotgun (WGS) entry which is preliminary data.</text>
</comment>
<evidence type="ECO:0000256" key="7">
    <source>
        <dbReference type="ARBA" id="ARBA00023204"/>
    </source>
</evidence>
<evidence type="ECO:0000256" key="1">
    <source>
        <dbReference type="ARBA" id="ARBA00004123"/>
    </source>
</evidence>
<comment type="subcellular location">
    <subcellularLocation>
        <location evidence="1">Nucleus</location>
    </subcellularLocation>
</comment>
<keyword evidence="6" id="KW-0269">Exonuclease</keyword>
<keyword evidence="4" id="KW-0227">DNA damage</keyword>
<reference evidence="12 13" key="1">
    <citation type="journal article" date="2019" name="Sci. Rep.">
        <title>Comparative genomics of chytrid fungi reveal insights into the obligate biotrophic and pathogenic lifestyle of Synchytrium endobioticum.</title>
        <authorList>
            <person name="van de Vossenberg B.T.L.H."/>
            <person name="Warris S."/>
            <person name="Nguyen H.D.T."/>
            <person name="van Gent-Pelzer M.P.E."/>
            <person name="Joly D.L."/>
            <person name="van de Geest H.C."/>
            <person name="Bonants P.J.M."/>
            <person name="Smith D.S."/>
            <person name="Levesque C.A."/>
            <person name="van der Lee T.A.J."/>
        </authorList>
    </citation>
    <scope>NUCLEOTIDE SEQUENCE [LARGE SCALE GENOMIC DNA]</scope>
    <source>
        <strain evidence="12 13">CBS 675.73</strain>
    </source>
</reference>
<evidence type="ECO:0000256" key="2">
    <source>
        <dbReference type="ARBA" id="ARBA00010205"/>
    </source>
</evidence>
<dbReference type="Gene3D" id="3.30.870.10">
    <property type="entry name" value="Endonuclease Chain A"/>
    <property type="match status" value="2"/>
</dbReference>
<evidence type="ECO:0000256" key="9">
    <source>
        <dbReference type="PIRSR" id="PIRSR610347-1"/>
    </source>
</evidence>
<evidence type="ECO:0000256" key="8">
    <source>
        <dbReference type="ARBA" id="ARBA00023242"/>
    </source>
</evidence>
<accession>A0A507FR71</accession>
<dbReference type="AlphaFoldDB" id="A0A507FR71"/>
<feature type="binding site" evidence="10">
    <location>
        <position position="105"/>
    </location>
    <ligand>
        <name>substrate</name>
    </ligand>
</feature>
<sequence length="491" mass="55705">MKRKANNEQERYAHSGVRLTALDSETGSATISLTGLLSMGASEMTSMWQFNYKLNPEFFMRCVPESAKKARTTFVVHRSPELAKLRNEFNFVFPSVEQFGTHHSKMMVLFYKDSTAHVVIHTANLIERDWGKKSQMAWVSSLLRKKTGEGATGPNRAFESDLMEYLNSYGKDLADLRSQLKEYDFSHEVGMIVASVPGRHKSSGSSGNSINRWGYRRLGDLLKKDVHLSEVMKKESTLIFQYSSVGSLGKDDSWLMKDFAKTLNNSSNTMNSPFSMQQPIKVALVFPTVAQVQSSLQGWSAGNSIPFSNENWERQKSYMRPLLKSWIAKDAERANAMPHVKTFSRINESTREIAWMLVTSHNLSKAAWGSLELKGTQLFIRSYEIGVLLTPSYFKVVIVKYHLFTSLIGIIPQAFKHQNAIMEAVSAKYLRETSLISPQELKEDRTVTDIVVPICMPFDLPLTPYRSDDEPWRWDVAFKGLDSQGLERTLS</sequence>
<dbReference type="PANTHER" id="PTHR12415:SF0">
    <property type="entry name" value="TYROSYL-DNA PHOSPHODIESTERASE 1"/>
    <property type="match status" value="1"/>
</dbReference>
<evidence type="ECO:0000256" key="10">
    <source>
        <dbReference type="PIRSR" id="PIRSR610347-2"/>
    </source>
</evidence>
<proteinExistence type="inferred from homology"/>
<dbReference type="GO" id="GO:0004527">
    <property type="term" value="F:exonuclease activity"/>
    <property type="evidence" value="ECO:0007669"/>
    <property type="project" value="UniProtKB-KW"/>
</dbReference>
<protein>
    <recommendedName>
        <fullName evidence="14">Tyrosyl-DNA phosphodiesterase</fullName>
    </recommendedName>
</protein>
<dbReference type="GO" id="GO:0003697">
    <property type="term" value="F:single-stranded DNA binding"/>
    <property type="evidence" value="ECO:0007669"/>
    <property type="project" value="TreeGrafter"/>
</dbReference>
<dbReference type="Pfam" id="PF06087">
    <property type="entry name" value="Tyr-DNA_phospho"/>
    <property type="match status" value="1"/>
</dbReference>
<feature type="binding site" evidence="10">
    <location>
        <position position="341"/>
    </location>
    <ligand>
        <name>substrate</name>
    </ligand>
</feature>
<dbReference type="STRING" id="246404.A0A507FR71"/>
<gene>
    <name evidence="12" type="ORF">CcCBS67573_g00956</name>
</gene>
<dbReference type="InterPro" id="IPR010347">
    <property type="entry name" value="Tdp1"/>
</dbReference>
<evidence type="ECO:0000256" key="5">
    <source>
        <dbReference type="ARBA" id="ARBA00022801"/>
    </source>
</evidence>
<dbReference type="GO" id="GO:0003690">
    <property type="term" value="F:double-stranded DNA binding"/>
    <property type="evidence" value="ECO:0007669"/>
    <property type="project" value="TreeGrafter"/>
</dbReference>
<comment type="similarity">
    <text evidence="2">Belongs to the tyrosyl-DNA phosphodiesterase family.</text>
</comment>
<keyword evidence="13" id="KW-1185">Reference proteome</keyword>
<feature type="active site" description="Proton donor/acceptor" evidence="9">
    <location>
        <position position="339"/>
    </location>
</feature>
<dbReference type="GO" id="GO:0006281">
    <property type="term" value="P:DNA repair"/>
    <property type="evidence" value="ECO:0007669"/>
    <property type="project" value="UniProtKB-KW"/>
</dbReference>
<feature type="site" description="Interaction with DNA" evidence="11">
    <location>
        <position position="364"/>
    </location>
</feature>
<dbReference type="PANTHER" id="PTHR12415">
    <property type="entry name" value="TYROSYL-DNA PHOSPHODIESTERASE 1"/>
    <property type="match status" value="1"/>
</dbReference>
<dbReference type="GO" id="GO:0017005">
    <property type="term" value="F:3'-tyrosyl-DNA phosphodiesterase activity"/>
    <property type="evidence" value="ECO:0007669"/>
    <property type="project" value="TreeGrafter"/>
</dbReference>
<name>A0A507FR71_9FUNG</name>
<keyword evidence="7" id="KW-0234">DNA repair</keyword>
<feature type="active site" description="Nucleophile" evidence="9">
    <location>
        <position position="103"/>
    </location>
</feature>
<evidence type="ECO:0000256" key="3">
    <source>
        <dbReference type="ARBA" id="ARBA00022722"/>
    </source>
</evidence>
<dbReference type="SUPFAM" id="SSF56024">
    <property type="entry name" value="Phospholipase D/nuclease"/>
    <property type="match status" value="2"/>
</dbReference>
<evidence type="ECO:0000313" key="13">
    <source>
        <dbReference type="Proteomes" id="UP000320333"/>
    </source>
</evidence>
<dbReference type="Proteomes" id="UP000320333">
    <property type="component" value="Unassembled WGS sequence"/>
</dbReference>
<keyword evidence="5" id="KW-0378">Hydrolase</keyword>
<evidence type="ECO:0000256" key="4">
    <source>
        <dbReference type="ARBA" id="ARBA00022763"/>
    </source>
</evidence>
<evidence type="ECO:0000256" key="11">
    <source>
        <dbReference type="PIRSR" id="PIRSR610347-3"/>
    </source>
</evidence>
<dbReference type="GO" id="GO:0005634">
    <property type="term" value="C:nucleus"/>
    <property type="evidence" value="ECO:0007669"/>
    <property type="project" value="UniProtKB-SubCell"/>
</dbReference>
<keyword evidence="3" id="KW-0540">Nuclease</keyword>
<evidence type="ECO:0000256" key="6">
    <source>
        <dbReference type="ARBA" id="ARBA00022839"/>
    </source>
</evidence>
<keyword evidence="8" id="KW-0539">Nucleus</keyword>
<dbReference type="EMBL" id="QEAP01000014">
    <property type="protein sequence ID" value="TPX77786.1"/>
    <property type="molecule type" value="Genomic_DNA"/>
</dbReference>
<organism evidence="12 13">
    <name type="scientific">Chytriomyces confervae</name>
    <dbReference type="NCBI Taxonomy" id="246404"/>
    <lineage>
        <taxon>Eukaryota</taxon>
        <taxon>Fungi</taxon>
        <taxon>Fungi incertae sedis</taxon>
        <taxon>Chytridiomycota</taxon>
        <taxon>Chytridiomycota incertae sedis</taxon>
        <taxon>Chytridiomycetes</taxon>
        <taxon>Chytridiales</taxon>
        <taxon>Chytriomycetaceae</taxon>
        <taxon>Chytriomyces</taxon>
    </lineage>
</organism>
<evidence type="ECO:0008006" key="14">
    <source>
        <dbReference type="Google" id="ProtNLM"/>
    </source>
</evidence>
<dbReference type="OrthoDB" id="47785at2759"/>
<evidence type="ECO:0000313" key="12">
    <source>
        <dbReference type="EMBL" id="TPX77786.1"/>
    </source>
</evidence>